<gene>
    <name evidence="2" type="ORF">TR88693</name>
</gene>
<organism evidence="2">
    <name type="scientific">Schistocephalus solidus</name>
    <name type="common">Tapeworm</name>
    <dbReference type="NCBI Taxonomy" id="70667"/>
    <lineage>
        <taxon>Eukaryota</taxon>
        <taxon>Metazoa</taxon>
        <taxon>Spiralia</taxon>
        <taxon>Lophotrochozoa</taxon>
        <taxon>Platyhelminthes</taxon>
        <taxon>Cestoda</taxon>
        <taxon>Eucestoda</taxon>
        <taxon>Diphyllobothriidea</taxon>
        <taxon>Diphyllobothriidae</taxon>
        <taxon>Schistocephalus</taxon>
    </lineage>
</organism>
<name>A0A0X3P6Z5_SCHSO</name>
<evidence type="ECO:0000313" key="2">
    <source>
        <dbReference type="EMBL" id="JAP42956.1"/>
    </source>
</evidence>
<accession>A0A0X3P6Z5</accession>
<sequence>MRTDHRVTGCFLPPKHKYFASETSRIYTLFSNTPPPSQPKKAHRARTHIVFILQGKLPFQRSYRHRLRATSHHTTTHPIKIIATQIPAHNASQVQILLHPCTLRPSRKSSSTSGHARPHVRTVNKMIPLNTGFLVQ</sequence>
<proteinExistence type="predicted"/>
<dbReference type="EMBL" id="GEEE01020269">
    <property type="protein sequence ID" value="JAP42956.1"/>
    <property type="molecule type" value="Transcribed_RNA"/>
</dbReference>
<dbReference type="AlphaFoldDB" id="A0A0X3P6Z5"/>
<feature type="region of interest" description="Disordered" evidence="1">
    <location>
        <begin position="104"/>
        <end position="123"/>
    </location>
</feature>
<evidence type="ECO:0000256" key="1">
    <source>
        <dbReference type="SAM" id="MobiDB-lite"/>
    </source>
</evidence>
<protein>
    <submittedName>
        <fullName evidence="2">Uncharacterized protein</fullName>
    </submittedName>
</protein>
<reference evidence="2" key="1">
    <citation type="submission" date="2016-01" db="EMBL/GenBank/DDBJ databases">
        <title>Reference transcriptome for the parasite Schistocephalus solidus: insights into the molecular evolution of parasitism.</title>
        <authorList>
            <person name="Hebert F.O."/>
            <person name="Grambauer S."/>
            <person name="Barber I."/>
            <person name="Landry C.R."/>
            <person name="Aubin-Horth N."/>
        </authorList>
    </citation>
    <scope>NUCLEOTIDE SEQUENCE</scope>
</reference>